<reference evidence="2" key="1">
    <citation type="journal article" date="2019" name="bioRxiv">
        <title>The Genome of the Zebra Mussel, Dreissena polymorpha: A Resource for Invasive Species Research.</title>
        <authorList>
            <person name="McCartney M.A."/>
            <person name="Auch B."/>
            <person name="Kono T."/>
            <person name="Mallez S."/>
            <person name="Zhang Y."/>
            <person name="Obille A."/>
            <person name="Becker A."/>
            <person name="Abrahante J.E."/>
            <person name="Garbe J."/>
            <person name="Badalamenti J.P."/>
            <person name="Herman A."/>
            <person name="Mangelson H."/>
            <person name="Liachko I."/>
            <person name="Sullivan S."/>
            <person name="Sone E.D."/>
            <person name="Koren S."/>
            <person name="Silverstein K.A.T."/>
            <person name="Beckman K.B."/>
            <person name="Gohl D.M."/>
        </authorList>
    </citation>
    <scope>NUCLEOTIDE SEQUENCE</scope>
    <source>
        <strain evidence="2">Duluth1</strain>
        <tissue evidence="2">Whole animal</tissue>
    </source>
</reference>
<feature type="compositionally biased region" description="Basic and acidic residues" evidence="1">
    <location>
        <begin position="88"/>
        <end position="106"/>
    </location>
</feature>
<reference evidence="2" key="2">
    <citation type="submission" date="2020-11" db="EMBL/GenBank/DDBJ databases">
        <authorList>
            <person name="McCartney M.A."/>
            <person name="Auch B."/>
            <person name="Kono T."/>
            <person name="Mallez S."/>
            <person name="Becker A."/>
            <person name="Gohl D.M."/>
            <person name="Silverstein K.A.T."/>
            <person name="Koren S."/>
            <person name="Bechman K.B."/>
            <person name="Herman A."/>
            <person name="Abrahante J.E."/>
            <person name="Garbe J."/>
        </authorList>
    </citation>
    <scope>NUCLEOTIDE SEQUENCE</scope>
    <source>
        <strain evidence="2">Duluth1</strain>
        <tissue evidence="2">Whole animal</tissue>
    </source>
</reference>
<proteinExistence type="predicted"/>
<keyword evidence="3" id="KW-1185">Reference proteome</keyword>
<evidence type="ECO:0000256" key="1">
    <source>
        <dbReference type="SAM" id="MobiDB-lite"/>
    </source>
</evidence>
<dbReference type="EMBL" id="JAIWYP010000012">
    <property type="protein sequence ID" value="KAH3729865.1"/>
    <property type="molecule type" value="Genomic_DNA"/>
</dbReference>
<feature type="compositionally biased region" description="Polar residues" evidence="1">
    <location>
        <begin position="114"/>
        <end position="123"/>
    </location>
</feature>
<protein>
    <submittedName>
        <fullName evidence="2">Uncharacterized protein</fullName>
    </submittedName>
</protein>
<comment type="caution">
    <text evidence="2">The sequence shown here is derived from an EMBL/GenBank/DDBJ whole genome shotgun (WGS) entry which is preliminary data.</text>
</comment>
<gene>
    <name evidence="2" type="ORF">DPMN_055843</name>
</gene>
<evidence type="ECO:0000313" key="2">
    <source>
        <dbReference type="EMBL" id="KAH3729865.1"/>
    </source>
</evidence>
<dbReference type="Proteomes" id="UP000828390">
    <property type="component" value="Unassembled WGS sequence"/>
</dbReference>
<dbReference type="AlphaFoldDB" id="A0A9D4HT28"/>
<sequence length="123" mass="13994">METQRGLKGKQTGRWANKETDDGLTKAAVESESQKGVNYRWNHKFACCDRVGNAKRRITNEDGIAKGVEIPKGPRVYHKRRITKGKGMKLEIKSEGRRESQKEQGGNHRRKEGITQSSKSLRE</sequence>
<name>A0A9D4HT28_DREPO</name>
<accession>A0A9D4HT28</accession>
<organism evidence="2 3">
    <name type="scientific">Dreissena polymorpha</name>
    <name type="common">Zebra mussel</name>
    <name type="synonym">Mytilus polymorpha</name>
    <dbReference type="NCBI Taxonomy" id="45954"/>
    <lineage>
        <taxon>Eukaryota</taxon>
        <taxon>Metazoa</taxon>
        <taxon>Spiralia</taxon>
        <taxon>Lophotrochozoa</taxon>
        <taxon>Mollusca</taxon>
        <taxon>Bivalvia</taxon>
        <taxon>Autobranchia</taxon>
        <taxon>Heteroconchia</taxon>
        <taxon>Euheterodonta</taxon>
        <taxon>Imparidentia</taxon>
        <taxon>Neoheterodontei</taxon>
        <taxon>Myida</taxon>
        <taxon>Dreissenoidea</taxon>
        <taxon>Dreissenidae</taxon>
        <taxon>Dreissena</taxon>
    </lineage>
</organism>
<feature type="region of interest" description="Disordered" evidence="1">
    <location>
        <begin position="81"/>
        <end position="123"/>
    </location>
</feature>
<feature type="region of interest" description="Disordered" evidence="1">
    <location>
        <begin position="1"/>
        <end position="34"/>
    </location>
</feature>
<evidence type="ECO:0000313" key="3">
    <source>
        <dbReference type="Proteomes" id="UP000828390"/>
    </source>
</evidence>